<reference evidence="1" key="1">
    <citation type="journal article" date="2020" name="Stud. Mycol.">
        <title>101 Dothideomycetes genomes: a test case for predicting lifestyles and emergence of pathogens.</title>
        <authorList>
            <person name="Haridas S."/>
            <person name="Albert R."/>
            <person name="Binder M."/>
            <person name="Bloem J."/>
            <person name="Labutti K."/>
            <person name="Salamov A."/>
            <person name="Andreopoulos B."/>
            <person name="Baker S."/>
            <person name="Barry K."/>
            <person name="Bills G."/>
            <person name="Bluhm B."/>
            <person name="Cannon C."/>
            <person name="Castanera R."/>
            <person name="Culley D."/>
            <person name="Daum C."/>
            <person name="Ezra D."/>
            <person name="Gonzalez J."/>
            <person name="Henrissat B."/>
            <person name="Kuo A."/>
            <person name="Liang C."/>
            <person name="Lipzen A."/>
            <person name="Lutzoni F."/>
            <person name="Magnuson J."/>
            <person name="Mondo S."/>
            <person name="Nolan M."/>
            <person name="Ohm R."/>
            <person name="Pangilinan J."/>
            <person name="Park H.-J."/>
            <person name="Ramirez L."/>
            <person name="Alfaro M."/>
            <person name="Sun H."/>
            <person name="Tritt A."/>
            <person name="Yoshinaga Y."/>
            <person name="Zwiers L.-H."/>
            <person name="Turgeon B."/>
            <person name="Goodwin S."/>
            <person name="Spatafora J."/>
            <person name="Crous P."/>
            <person name="Grigoriev I."/>
        </authorList>
    </citation>
    <scope>NUCLEOTIDE SEQUENCE</scope>
    <source>
        <strain evidence="1">ATCC 200398</strain>
    </source>
</reference>
<evidence type="ECO:0000313" key="2">
    <source>
        <dbReference type="Proteomes" id="UP000799755"/>
    </source>
</evidence>
<dbReference type="Proteomes" id="UP000799755">
    <property type="component" value="Unassembled WGS sequence"/>
</dbReference>
<name>A0ACB6QC71_9PLEO</name>
<sequence length="285" mass="32019">MDHAKQVPKSVINHPLPYSNKGIAFIIPGITSLPPSYHRTIISIANIIRFALRAPVWGKYSYRSISNNVSYASFIATGDRLICVHESGPNCMRKEIASQQKPHPTVANTKHQAGKWTLTSVKHKHDSLGTKLVNLQCNGPQPPDLDILIHSPGTVLPPLAAVVSNFSFSIKIQLQKPHPASRVIQTLGACVLEAKNQSKMSIERRKQKTSMRSEALERPERNASYYTNFRLASPKKVETIPFSIMKIVFISNLRYQPTLLLLQLPFNFIINHPFQIAARERISWS</sequence>
<comment type="caution">
    <text evidence="1">The sequence shown here is derived from an EMBL/GenBank/DDBJ whole genome shotgun (WGS) entry which is preliminary data.</text>
</comment>
<gene>
    <name evidence="1" type="ORF">BDR25DRAFT_362520</name>
</gene>
<protein>
    <submittedName>
        <fullName evidence="1">Uncharacterized protein</fullName>
    </submittedName>
</protein>
<organism evidence="1 2">
    <name type="scientific">Lindgomyces ingoldianus</name>
    <dbReference type="NCBI Taxonomy" id="673940"/>
    <lineage>
        <taxon>Eukaryota</taxon>
        <taxon>Fungi</taxon>
        <taxon>Dikarya</taxon>
        <taxon>Ascomycota</taxon>
        <taxon>Pezizomycotina</taxon>
        <taxon>Dothideomycetes</taxon>
        <taxon>Pleosporomycetidae</taxon>
        <taxon>Pleosporales</taxon>
        <taxon>Lindgomycetaceae</taxon>
        <taxon>Lindgomyces</taxon>
    </lineage>
</organism>
<proteinExistence type="predicted"/>
<accession>A0ACB6QC71</accession>
<keyword evidence="2" id="KW-1185">Reference proteome</keyword>
<evidence type="ECO:0000313" key="1">
    <source>
        <dbReference type="EMBL" id="KAF2463717.1"/>
    </source>
</evidence>
<dbReference type="EMBL" id="MU003547">
    <property type="protein sequence ID" value="KAF2463717.1"/>
    <property type="molecule type" value="Genomic_DNA"/>
</dbReference>